<organism evidence="2 3">
    <name type="scientific">Flavobacterium faecale</name>
    <dbReference type="NCBI Taxonomy" id="1355330"/>
    <lineage>
        <taxon>Bacteria</taxon>
        <taxon>Pseudomonadati</taxon>
        <taxon>Bacteroidota</taxon>
        <taxon>Flavobacteriia</taxon>
        <taxon>Flavobacteriales</taxon>
        <taxon>Flavobacteriaceae</taxon>
        <taxon>Flavobacterium</taxon>
    </lineage>
</organism>
<proteinExistence type="predicted"/>
<dbReference type="EMBL" id="CP020918">
    <property type="protein sequence ID" value="AWG20209.1"/>
    <property type="molecule type" value="Genomic_DNA"/>
</dbReference>
<evidence type="ECO:0000313" key="2">
    <source>
        <dbReference type="EMBL" id="AWG20209.1"/>
    </source>
</evidence>
<dbReference type="Proteomes" id="UP000244527">
    <property type="component" value="Chromosome"/>
</dbReference>
<evidence type="ECO:0000313" key="3">
    <source>
        <dbReference type="Proteomes" id="UP000244527"/>
    </source>
</evidence>
<accession>A0A2S1L8X9</accession>
<dbReference type="AlphaFoldDB" id="A0A2S1L8X9"/>
<feature type="region of interest" description="Disordered" evidence="1">
    <location>
        <begin position="46"/>
        <end position="66"/>
    </location>
</feature>
<evidence type="ECO:0000256" key="1">
    <source>
        <dbReference type="SAM" id="MobiDB-lite"/>
    </source>
</evidence>
<dbReference type="KEGG" id="ffa:FFWV33_01045"/>
<sequence length="66" mass="7559">MPQMVVKSILRENGFSIGFKKRPKEALLKTNKKPFCDKILKRTVGLGPNKQYQTGNEDKKNNPKIN</sequence>
<keyword evidence="3" id="KW-1185">Reference proteome</keyword>
<name>A0A2S1L8X9_9FLAO</name>
<protein>
    <submittedName>
        <fullName evidence="2">Uncharacterized protein</fullName>
    </submittedName>
</protein>
<reference evidence="2 3" key="1">
    <citation type="submission" date="2017-04" db="EMBL/GenBank/DDBJ databases">
        <title>Compelte genome sequence of WV33.</title>
        <authorList>
            <person name="Lee P.C."/>
        </authorList>
    </citation>
    <scope>NUCLEOTIDE SEQUENCE [LARGE SCALE GENOMIC DNA]</scope>
    <source>
        <strain evidence="2 3">WV33</strain>
    </source>
</reference>
<feature type="compositionally biased region" description="Basic and acidic residues" evidence="1">
    <location>
        <begin position="56"/>
        <end position="66"/>
    </location>
</feature>
<gene>
    <name evidence="2" type="ORF">FFWV33_01045</name>
</gene>